<gene>
    <name evidence="9" type="ORF">F8172_14770</name>
</gene>
<dbReference type="InterPro" id="IPR011701">
    <property type="entry name" value="MFS"/>
</dbReference>
<feature type="transmembrane region" description="Helical" evidence="7">
    <location>
        <begin position="291"/>
        <end position="309"/>
    </location>
</feature>
<dbReference type="CDD" id="cd06173">
    <property type="entry name" value="MFS_MefA_like"/>
    <property type="match status" value="1"/>
</dbReference>
<evidence type="ECO:0000313" key="9">
    <source>
        <dbReference type="EMBL" id="KAB2395336.1"/>
    </source>
</evidence>
<dbReference type="SUPFAM" id="SSF103473">
    <property type="entry name" value="MFS general substrate transporter"/>
    <property type="match status" value="1"/>
</dbReference>
<dbReference type="PROSITE" id="PS50850">
    <property type="entry name" value="MFS"/>
    <property type="match status" value="1"/>
</dbReference>
<feature type="transmembrane region" description="Helical" evidence="7">
    <location>
        <begin position="315"/>
        <end position="334"/>
    </location>
</feature>
<keyword evidence="4 7" id="KW-0812">Transmembrane</keyword>
<feature type="transmembrane region" description="Helical" evidence="7">
    <location>
        <begin position="346"/>
        <end position="372"/>
    </location>
</feature>
<evidence type="ECO:0000313" key="10">
    <source>
        <dbReference type="Proteomes" id="UP000475765"/>
    </source>
</evidence>
<feature type="transmembrane region" description="Helical" evidence="7">
    <location>
        <begin position="226"/>
        <end position="248"/>
    </location>
</feature>
<dbReference type="GO" id="GO:0005886">
    <property type="term" value="C:plasma membrane"/>
    <property type="evidence" value="ECO:0007669"/>
    <property type="project" value="UniProtKB-SubCell"/>
</dbReference>
<evidence type="ECO:0000259" key="8">
    <source>
        <dbReference type="PROSITE" id="PS50850"/>
    </source>
</evidence>
<sequence>MNSFSVLKNRNFSSFFIASLISMFGEGIFSLTSIVIVAKDTNSVMAISYMLIITMLPSVFLSPIAGVIIDRFNKAKIAIICSVLRFIFIMIIPLSSYFGFFSVSILYISIFFSYIIWYILGPTTESMIKQILKEDEYMQGTSFTQAAWQVGLLSSAVIAGSLLKHVGTSVTLIVAGLVYLIGAFIYMRMLRLYSVRQKDTFETTSIKEYLSDIKQGWVYFGKNKGLFYIALTACIATPFFSAINILIAPFNYEILNGNELTLGVIDSAAGIGSFISVGLCLWLAKKKETPYYLMLSFVLLGSFTILFSLSNTYPVAFVIYILIGFFVGNVKVLSKSLVYKYTHDHFIGRIMTTISMLSLALGIIVSLVIGYIGEKNIINAYCMVGIFLIIPVILTGLGVYELKKEKSIV</sequence>
<evidence type="ECO:0000256" key="6">
    <source>
        <dbReference type="ARBA" id="ARBA00023136"/>
    </source>
</evidence>
<evidence type="ECO:0000256" key="5">
    <source>
        <dbReference type="ARBA" id="ARBA00022989"/>
    </source>
</evidence>
<feature type="transmembrane region" description="Helical" evidence="7">
    <location>
        <begin position="100"/>
        <end position="120"/>
    </location>
</feature>
<keyword evidence="5 7" id="KW-1133">Transmembrane helix</keyword>
<evidence type="ECO:0000256" key="4">
    <source>
        <dbReference type="ARBA" id="ARBA00022692"/>
    </source>
</evidence>
<dbReference type="PANTHER" id="PTHR23513:SF11">
    <property type="entry name" value="STAPHYLOFERRIN A TRANSPORTER"/>
    <property type="match status" value="1"/>
</dbReference>
<evidence type="ECO:0000256" key="2">
    <source>
        <dbReference type="ARBA" id="ARBA00022448"/>
    </source>
</evidence>
<dbReference type="RefSeq" id="WP_151521933.1">
    <property type="nucleotide sequence ID" value="NZ_WBPL01000015.1"/>
</dbReference>
<evidence type="ECO:0000256" key="1">
    <source>
        <dbReference type="ARBA" id="ARBA00004651"/>
    </source>
</evidence>
<name>A0A9W7QF88_BACCE</name>
<comment type="subcellular location">
    <subcellularLocation>
        <location evidence="1">Cell membrane</location>
        <topology evidence="1">Multi-pass membrane protein</topology>
    </subcellularLocation>
</comment>
<reference evidence="9 10" key="1">
    <citation type="submission" date="2019-10" db="EMBL/GenBank/DDBJ databases">
        <title>Bacillus from the desert of Cuatro Cinegas, Coahuila.</title>
        <authorList>
            <person name="Olmedo-Alvarez G."/>
            <person name="Saldana S."/>
            <person name="Barcelo D."/>
        </authorList>
    </citation>
    <scope>NUCLEOTIDE SEQUENCE [LARGE SCALE GENOMIC DNA]</scope>
    <source>
        <strain evidence="9 10">CH417_13T</strain>
    </source>
</reference>
<feature type="transmembrane region" description="Helical" evidence="7">
    <location>
        <begin position="44"/>
        <end position="65"/>
    </location>
</feature>
<organism evidence="9 10">
    <name type="scientific">Bacillus cereus</name>
    <dbReference type="NCBI Taxonomy" id="1396"/>
    <lineage>
        <taxon>Bacteria</taxon>
        <taxon>Bacillati</taxon>
        <taxon>Bacillota</taxon>
        <taxon>Bacilli</taxon>
        <taxon>Bacillales</taxon>
        <taxon>Bacillaceae</taxon>
        <taxon>Bacillus</taxon>
        <taxon>Bacillus cereus group</taxon>
    </lineage>
</organism>
<keyword evidence="3" id="KW-1003">Cell membrane</keyword>
<evidence type="ECO:0000256" key="3">
    <source>
        <dbReference type="ARBA" id="ARBA00022475"/>
    </source>
</evidence>
<feature type="transmembrane region" description="Helical" evidence="7">
    <location>
        <begin position="378"/>
        <end position="400"/>
    </location>
</feature>
<accession>A0A9W7QF88</accession>
<keyword evidence="6 7" id="KW-0472">Membrane</keyword>
<evidence type="ECO:0000256" key="7">
    <source>
        <dbReference type="SAM" id="Phobius"/>
    </source>
</evidence>
<feature type="transmembrane region" description="Helical" evidence="7">
    <location>
        <begin position="12"/>
        <end position="38"/>
    </location>
</feature>
<dbReference type="Pfam" id="PF07690">
    <property type="entry name" value="MFS_1"/>
    <property type="match status" value="1"/>
</dbReference>
<dbReference type="GO" id="GO:0022857">
    <property type="term" value="F:transmembrane transporter activity"/>
    <property type="evidence" value="ECO:0007669"/>
    <property type="project" value="InterPro"/>
</dbReference>
<dbReference type="InterPro" id="IPR036259">
    <property type="entry name" value="MFS_trans_sf"/>
</dbReference>
<dbReference type="PANTHER" id="PTHR23513">
    <property type="entry name" value="INTEGRAL MEMBRANE EFFLUX PROTEIN-RELATED"/>
    <property type="match status" value="1"/>
</dbReference>
<dbReference type="Gene3D" id="1.20.1250.20">
    <property type="entry name" value="MFS general substrate transporter like domains"/>
    <property type="match status" value="1"/>
</dbReference>
<feature type="transmembrane region" description="Helical" evidence="7">
    <location>
        <begin position="77"/>
        <end position="94"/>
    </location>
</feature>
<dbReference type="AlphaFoldDB" id="A0A9W7QF88"/>
<feature type="transmembrane region" description="Helical" evidence="7">
    <location>
        <begin position="169"/>
        <end position="187"/>
    </location>
</feature>
<dbReference type="EMBL" id="WBPP01000017">
    <property type="protein sequence ID" value="KAB2395336.1"/>
    <property type="molecule type" value="Genomic_DNA"/>
</dbReference>
<dbReference type="Proteomes" id="UP000475765">
    <property type="component" value="Unassembled WGS sequence"/>
</dbReference>
<proteinExistence type="predicted"/>
<comment type="caution">
    <text evidence="9">The sequence shown here is derived from an EMBL/GenBank/DDBJ whole genome shotgun (WGS) entry which is preliminary data.</text>
</comment>
<feature type="transmembrane region" description="Helical" evidence="7">
    <location>
        <begin position="141"/>
        <end position="163"/>
    </location>
</feature>
<dbReference type="InterPro" id="IPR020846">
    <property type="entry name" value="MFS_dom"/>
</dbReference>
<keyword evidence="2" id="KW-0813">Transport</keyword>
<feature type="transmembrane region" description="Helical" evidence="7">
    <location>
        <begin position="260"/>
        <end position="284"/>
    </location>
</feature>
<feature type="domain" description="Major facilitator superfamily (MFS) profile" evidence="8">
    <location>
        <begin position="218"/>
        <end position="409"/>
    </location>
</feature>
<protein>
    <submittedName>
        <fullName evidence="9">MFS transporter</fullName>
    </submittedName>
</protein>